<reference evidence="2" key="1">
    <citation type="submission" date="2020-03" db="EMBL/GenBank/DDBJ databases">
        <title>The deep terrestrial virosphere.</title>
        <authorList>
            <person name="Holmfeldt K."/>
            <person name="Nilsson E."/>
            <person name="Simone D."/>
            <person name="Lopez-Fernandez M."/>
            <person name="Wu X."/>
            <person name="de Brujin I."/>
            <person name="Lundin D."/>
            <person name="Andersson A."/>
            <person name="Bertilsson S."/>
            <person name="Dopson M."/>
        </authorList>
    </citation>
    <scope>NUCLEOTIDE SEQUENCE</scope>
    <source>
        <strain evidence="2">MM415B06883</strain>
    </source>
</reference>
<evidence type="ECO:0000256" key="1">
    <source>
        <dbReference type="SAM" id="Coils"/>
    </source>
</evidence>
<protein>
    <submittedName>
        <fullName evidence="2">Uncharacterized protein</fullName>
    </submittedName>
</protein>
<gene>
    <name evidence="2" type="ORF">MM415B06883_0003</name>
</gene>
<feature type="coiled-coil region" evidence="1">
    <location>
        <begin position="7"/>
        <end position="34"/>
    </location>
</feature>
<organism evidence="2">
    <name type="scientific">viral metagenome</name>
    <dbReference type="NCBI Taxonomy" id="1070528"/>
    <lineage>
        <taxon>unclassified sequences</taxon>
        <taxon>metagenomes</taxon>
        <taxon>organismal metagenomes</taxon>
    </lineage>
</organism>
<proteinExistence type="predicted"/>
<dbReference type="AlphaFoldDB" id="A0A6M3LNS4"/>
<accession>A0A6M3LNS4</accession>
<keyword evidence="1" id="KW-0175">Coiled coil</keyword>
<evidence type="ECO:0000313" key="2">
    <source>
        <dbReference type="EMBL" id="QJA96997.1"/>
    </source>
</evidence>
<dbReference type="EMBL" id="MT143453">
    <property type="protein sequence ID" value="QJA96997.1"/>
    <property type="molecule type" value="Genomic_DNA"/>
</dbReference>
<name>A0A6M3LNS4_9ZZZZ</name>
<sequence length="57" mass="6850">MGKTMCKVDIQQEIKEAQWDLETALEELDKADKKVMDCVKRLNYLHEQENHYEKVRP</sequence>